<keyword evidence="1 2" id="KW-0560">Oxidoreductase</keyword>
<dbReference type="FunFam" id="3.30.1060.10:FF:000008">
    <property type="entry name" value="Peptide methionine sulfoxide reductase MsrA"/>
    <property type="match status" value="1"/>
</dbReference>
<dbReference type="HAMAP" id="MF_01401">
    <property type="entry name" value="MsrA"/>
    <property type="match status" value="1"/>
</dbReference>
<evidence type="ECO:0000259" key="4">
    <source>
        <dbReference type="Pfam" id="PF01625"/>
    </source>
</evidence>
<dbReference type="PANTHER" id="PTHR43774">
    <property type="entry name" value="PEPTIDE METHIONINE SULFOXIDE REDUCTASE"/>
    <property type="match status" value="1"/>
</dbReference>
<dbReference type="AlphaFoldDB" id="A0A0E3P4V3"/>
<feature type="domain" description="Peptide methionine sulphoxide reductase MsrA" evidence="4">
    <location>
        <begin position="30"/>
        <end position="176"/>
    </location>
</feature>
<sequence>MERNEKAEQKNATAEESTDILESPGESLEKATFAAGCFWGIEEVFRQVKGVVATAVGYSGGHFEKPTYEQVCTLDTGHAEAVRVIFDPKVVSYRDLLDVFWKIHDPTTKDRQGPDVGKQYRSVIFYHNEEQKAAALTSKEELERAGVFKNPIVTEILPVSEFYMAEDYHQQYFEKKGFLQNILRSFKK</sequence>
<comment type="catalytic activity">
    <reaction evidence="2">
        <text>[thioredoxin]-disulfide + L-methionine + H2O = L-methionine (S)-S-oxide + [thioredoxin]-dithiol</text>
        <dbReference type="Rhea" id="RHEA:19993"/>
        <dbReference type="Rhea" id="RHEA-COMP:10698"/>
        <dbReference type="Rhea" id="RHEA-COMP:10700"/>
        <dbReference type="ChEBI" id="CHEBI:15377"/>
        <dbReference type="ChEBI" id="CHEBI:29950"/>
        <dbReference type="ChEBI" id="CHEBI:50058"/>
        <dbReference type="ChEBI" id="CHEBI:57844"/>
        <dbReference type="ChEBI" id="CHEBI:58772"/>
        <dbReference type="EC" id="1.8.4.11"/>
    </reaction>
</comment>
<name>A0A0E3P4V3_9EURY</name>
<dbReference type="SUPFAM" id="SSF55068">
    <property type="entry name" value="Peptide methionine sulfoxide reductase"/>
    <property type="match status" value="1"/>
</dbReference>
<dbReference type="Gene3D" id="3.30.1060.10">
    <property type="entry name" value="Peptide methionine sulphoxide reductase MsrA"/>
    <property type="match status" value="1"/>
</dbReference>
<dbReference type="GO" id="GO:0008113">
    <property type="term" value="F:peptide-methionine (S)-S-oxide reductase activity"/>
    <property type="evidence" value="ECO:0007669"/>
    <property type="project" value="UniProtKB-UniRule"/>
</dbReference>
<dbReference type="EMBL" id="CP009506">
    <property type="protein sequence ID" value="AKB28819.1"/>
    <property type="molecule type" value="Genomic_DNA"/>
</dbReference>
<comment type="catalytic activity">
    <reaction evidence="2">
        <text>L-methionyl-[protein] + [thioredoxin]-disulfide + H2O = L-methionyl-(S)-S-oxide-[protein] + [thioredoxin]-dithiol</text>
        <dbReference type="Rhea" id="RHEA:14217"/>
        <dbReference type="Rhea" id="RHEA-COMP:10698"/>
        <dbReference type="Rhea" id="RHEA-COMP:10700"/>
        <dbReference type="Rhea" id="RHEA-COMP:12313"/>
        <dbReference type="Rhea" id="RHEA-COMP:12315"/>
        <dbReference type="ChEBI" id="CHEBI:15377"/>
        <dbReference type="ChEBI" id="CHEBI:16044"/>
        <dbReference type="ChEBI" id="CHEBI:29950"/>
        <dbReference type="ChEBI" id="CHEBI:44120"/>
        <dbReference type="ChEBI" id="CHEBI:50058"/>
        <dbReference type="EC" id="1.8.4.11"/>
    </reaction>
</comment>
<dbReference type="PANTHER" id="PTHR43774:SF1">
    <property type="entry name" value="PEPTIDE METHIONINE SULFOXIDE REDUCTASE MSRA 2"/>
    <property type="match status" value="1"/>
</dbReference>
<dbReference type="PATRIC" id="fig|1434120.4.peg.2716"/>
<dbReference type="EC" id="1.8.4.11" evidence="2"/>
<keyword evidence="6" id="KW-1185">Reference proteome</keyword>
<evidence type="ECO:0000256" key="2">
    <source>
        <dbReference type="HAMAP-Rule" id="MF_01401"/>
    </source>
</evidence>
<gene>
    <name evidence="2" type="primary">msrA</name>
    <name evidence="5" type="ORF">MSSIT_2100</name>
</gene>
<dbReference type="OrthoDB" id="7150at2157"/>
<evidence type="ECO:0000256" key="1">
    <source>
        <dbReference type="ARBA" id="ARBA00023002"/>
    </source>
</evidence>
<dbReference type="NCBIfam" id="TIGR00401">
    <property type="entry name" value="msrA"/>
    <property type="match status" value="1"/>
</dbReference>
<dbReference type="Proteomes" id="UP000033111">
    <property type="component" value="Chromosome"/>
</dbReference>
<dbReference type="GeneID" id="24860971"/>
<reference evidence="5 6" key="1">
    <citation type="submission" date="2014-07" db="EMBL/GenBank/DDBJ databases">
        <title>Methanogenic archaea and the global carbon cycle.</title>
        <authorList>
            <person name="Henriksen J.R."/>
            <person name="Luke J."/>
            <person name="Reinhart S."/>
            <person name="Benedict M.N."/>
            <person name="Youngblut N.D."/>
            <person name="Metcalf M.E."/>
            <person name="Whitaker R.J."/>
            <person name="Metcalf W.W."/>
        </authorList>
    </citation>
    <scope>NUCLEOTIDE SEQUENCE [LARGE SCALE GENOMIC DNA]</scope>
    <source>
        <strain evidence="5 6">T4/M</strain>
    </source>
</reference>
<evidence type="ECO:0000256" key="3">
    <source>
        <dbReference type="SAM" id="MobiDB-lite"/>
    </source>
</evidence>
<dbReference type="HOGENOM" id="CLU_031040_10_0_2"/>
<comment type="similarity">
    <text evidence="2">Belongs to the MsrA Met sulfoxide reductase family.</text>
</comment>
<proteinExistence type="inferred from homology"/>
<protein>
    <recommendedName>
        <fullName evidence="2">Peptide methionine sulfoxide reductase MsrA</fullName>
        <shortName evidence="2">Protein-methionine-S-oxide reductase</shortName>
        <ecNumber evidence="2">1.8.4.11</ecNumber>
    </recommendedName>
    <alternativeName>
        <fullName evidence="2">Peptide-methionine (S)-S-oxide reductase</fullName>
        <shortName evidence="2">Peptide Met(O) reductase</shortName>
    </alternativeName>
</protein>
<dbReference type="Pfam" id="PF01625">
    <property type="entry name" value="PMSR"/>
    <property type="match status" value="1"/>
</dbReference>
<dbReference type="GO" id="GO:0033744">
    <property type="term" value="F:L-methionine:thioredoxin-disulfide S-oxidoreductase activity"/>
    <property type="evidence" value="ECO:0007669"/>
    <property type="project" value="RHEA"/>
</dbReference>
<evidence type="ECO:0000313" key="6">
    <source>
        <dbReference type="Proteomes" id="UP000033111"/>
    </source>
</evidence>
<evidence type="ECO:0000313" key="5">
    <source>
        <dbReference type="EMBL" id="AKB28819.1"/>
    </source>
</evidence>
<dbReference type="InterPro" id="IPR036509">
    <property type="entry name" value="Met_Sox_Rdtase_MsrA_sf"/>
</dbReference>
<dbReference type="KEGG" id="msw:MSSIT_2100"/>
<comment type="function">
    <text evidence="2">Has an important function as a repair enzyme for proteins that have been inactivated by oxidation. Catalyzes the reversible oxidation-reduction of methionine sulfoxide in proteins to methionine.</text>
</comment>
<dbReference type="InterPro" id="IPR002569">
    <property type="entry name" value="Met_Sox_Rdtase_MsrA_dom"/>
</dbReference>
<feature type="active site" evidence="2">
    <location>
        <position position="37"/>
    </location>
</feature>
<dbReference type="RefSeq" id="WP_197080261.1">
    <property type="nucleotide sequence ID" value="NZ_CP009506.1"/>
</dbReference>
<feature type="region of interest" description="Disordered" evidence="3">
    <location>
        <begin position="1"/>
        <end position="25"/>
    </location>
</feature>
<organism evidence="5 6">
    <name type="scientific">Methanosarcina siciliae T4/M</name>
    <dbReference type="NCBI Taxonomy" id="1434120"/>
    <lineage>
        <taxon>Archaea</taxon>
        <taxon>Methanobacteriati</taxon>
        <taxon>Methanobacteriota</taxon>
        <taxon>Stenosarchaea group</taxon>
        <taxon>Methanomicrobia</taxon>
        <taxon>Methanosarcinales</taxon>
        <taxon>Methanosarcinaceae</taxon>
        <taxon>Methanosarcina</taxon>
    </lineage>
</organism>
<accession>A0A0E3P4V3</accession>